<organism evidence="2 3">
    <name type="scientific">Rozella allomycis (strain CSF55)</name>
    <dbReference type="NCBI Taxonomy" id="988480"/>
    <lineage>
        <taxon>Eukaryota</taxon>
        <taxon>Fungi</taxon>
        <taxon>Fungi incertae sedis</taxon>
        <taxon>Cryptomycota</taxon>
        <taxon>Cryptomycota incertae sedis</taxon>
        <taxon>Rozella</taxon>
    </lineage>
</organism>
<dbReference type="PANTHER" id="PTHR12775:SF0">
    <property type="entry name" value="REPLICATION TERMINATION FACTOR 2"/>
    <property type="match status" value="1"/>
</dbReference>
<dbReference type="STRING" id="988480.A0A075AT63"/>
<sequence>MGCDGGSIPKRCEMIRTKAKEKQENPEPQTTAKWHFCALSKERLNQPIVSCSLGRLYSKESLIKYLLGKETYGDGETVAGHVRSLKDVTELKLTANPLYEKQASNDGYEVIVAQFICPITRKEMNGSSRFLYYRPCGCVVSEKGANELLVEKEKTEKCPVCGVDVSGQVPLNATADEQKLLLAAIKSKSKRKKRKAEKEDDSVSSLATKKRVDQILPELEEKLKNASKSMHGILASNSKELKPASLFQGTFNRYSAV</sequence>
<evidence type="ECO:0000256" key="1">
    <source>
        <dbReference type="ARBA" id="ARBA00009885"/>
    </source>
</evidence>
<dbReference type="Pfam" id="PF04641">
    <property type="entry name" value="Rtf2"/>
    <property type="match status" value="1"/>
</dbReference>
<evidence type="ECO:0000313" key="3">
    <source>
        <dbReference type="Proteomes" id="UP000030755"/>
    </source>
</evidence>
<proteinExistence type="inferred from homology"/>
<dbReference type="AlphaFoldDB" id="A0A075AT63"/>
<gene>
    <name evidence="2" type="ORF">O9G_000177</name>
</gene>
<dbReference type="Proteomes" id="UP000030755">
    <property type="component" value="Unassembled WGS sequence"/>
</dbReference>
<reference evidence="2 3" key="1">
    <citation type="journal article" date="2013" name="Curr. Biol.">
        <title>Shared signatures of parasitism and phylogenomics unite Cryptomycota and microsporidia.</title>
        <authorList>
            <person name="James T.Y."/>
            <person name="Pelin A."/>
            <person name="Bonen L."/>
            <person name="Ahrendt S."/>
            <person name="Sain D."/>
            <person name="Corradi N."/>
            <person name="Stajich J.E."/>
        </authorList>
    </citation>
    <scope>NUCLEOTIDE SEQUENCE [LARGE SCALE GENOMIC DNA]</scope>
    <source>
        <strain evidence="2 3">CSF55</strain>
    </source>
</reference>
<comment type="similarity">
    <text evidence="1">Belongs to the rtf2 family.</text>
</comment>
<dbReference type="EMBL" id="KE561209">
    <property type="protein sequence ID" value="EPZ31698.1"/>
    <property type="molecule type" value="Genomic_DNA"/>
</dbReference>
<dbReference type="InterPro" id="IPR027799">
    <property type="entry name" value="Rtf2_RING-finger"/>
</dbReference>
<protein>
    <submittedName>
        <fullName evidence="2">Uncharacterized protein</fullName>
    </submittedName>
</protein>
<dbReference type="InterPro" id="IPR006735">
    <property type="entry name" value="Rtf2"/>
</dbReference>
<evidence type="ECO:0000313" key="2">
    <source>
        <dbReference type="EMBL" id="EPZ31698.1"/>
    </source>
</evidence>
<dbReference type="OMA" id="EFRWLHC"/>
<dbReference type="GO" id="GO:0005634">
    <property type="term" value="C:nucleus"/>
    <property type="evidence" value="ECO:0007669"/>
    <property type="project" value="TreeGrafter"/>
</dbReference>
<dbReference type="CDD" id="cd16653">
    <property type="entry name" value="RING-like_Rtf2"/>
    <property type="match status" value="1"/>
</dbReference>
<dbReference type="GO" id="GO:0006274">
    <property type="term" value="P:DNA replication termination"/>
    <property type="evidence" value="ECO:0007669"/>
    <property type="project" value="TreeGrafter"/>
</dbReference>
<keyword evidence="3" id="KW-1185">Reference proteome</keyword>
<accession>A0A075AT63</accession>
<dbReference type="PANTHER" id="PTHR12775">
    <property type="entry name" value="PROTEIN C20ORF43 HOMOLOG"/>
    <property type="match status" value="1"/>
</dbReference>
<dbReference type="OrthoDB" id="247013at2759"/>
<name>A0A075AT63_ROZAC</name>
<dbReference type="HOGENOM" id="CLU_048955_2_0_1"/>